<protein>
    <recommendedName>
        <fullName evidence="4">DUF5610 domain-containing protein</fullName>
    </recommendedName>
</protein>
<sequence length="281" mass="29233">MSSSLISIAPAALRTAVSAATGAHRVHPVKPVVTQAAQATEPTRYTAAKSEAPDSALYTNQGAPASTSSSYQTSRVDRRDSFNLEITTQQGDVATVSLFQKQSFGVSSTAVQSETRSSPNNAAQLTTYRQASLDVQYALQGDLTPQEAASVDALVKQINAVAQDFFAGDLEQAMHSAARIDISGNAETLSAYSFDLRTQETQRVAAVYANIDAATAPAAAPALADLQESTASAADGSRTSPRSGDFLKSLLAMLESMTRSAKDLLQGPAAASPEVSSPTVA</sequence>
<organism evidence="2 3">
    <name type="scientific">Rhodoferax aquaticus</name>
    <dbReference type="NCBI Taxonomy" id="2527691"/>
    <lineage>
        <taxon>Bacteria</taxon>
        <taxon>Pseudomonadati</taxon>
        <taxon>Pseudomonadota</taxon>
        <taxon>Betaproteobacteria</taxon>
        <taxon>Burkholderiales</taxon>
        <taxon>Comamonadaceae</taxon>
        <taxon>Rhodoferax</taxon>
    </lineage>
</organism>
<gene>
    <name evidence="2" type="ORF">EXZ61_13190</name>
</gene>
<reference evidence="3" key="1">
    <citation type="submission" date="2019-02" db="EMBL/GenBank/DDBJ databases">
        <title>Complete genome sequence of Rhodoferax sp. Gr-4.</title>
        <authorList>
            <person name="Jin L."/>
        </authorList>
    </citation>
    <scope>NUCLEOTIDE SEQUENCE [LARGE SCALE GENOMIC DNA]</scope>
    <source>
        <strain evidence="3">Gr-4</strain>
    </source>
</reference>
<feature type="compositionally biased region" description="Polar residues" evidence="1">
    <location>
        <begin position="57"/>
        <end position="74"/>
    </location>
</feature>
<name>A0A515EQV6_9BURK</name>
<dbReference type="KEGG" id="rhg:EXZ61_13190"/>
<evidence type="ECO:0008006" key="4">
    <source>
        <dbReference type="Google" id="ProtNLM"/>
    </source>
</evidence>
<reference evidence="3" key="2">
    <citation type="journal article" date="2020" name="Int. J. Syst. Evol. Microbiol.">
        <title>Genomic insights into a novel species Rhodoferax aquaticus sp. nov., isolated from freshwater.</title>
        <authorList>
            <person name="Li T."/>
            <person name="Zhuo Y."/>
            <person name="Jin C.Z."/>
            <person name="Wu X."/>
            <person name="Ko S.R."/>
            <person name="Jin F.J."/>
            <person name="Ahn C.Y."/>
            <person name="Oh H.M."/>
            <person name="Lee H.G."/>
            <person name="Jin L."/>
        </authorList>
    </citation>
    <scope>NUCLEOTIDE SEQUENCE [LARGE SCALE GENOMIC DNA]</scope>
    <source>
        <strain evidence="3">Gr-4</strain>
    </source>
</reference>
<dbReference type="RefSeq" id="WP_142812203.1">
    <property type="nucleotide sequence ID" value="NZ_CP036282.1"/>
</dbReference>
<keyword evidence="3" id="KW-1185">Reference proteome</keyword>
<feature type="region of interest" description="Disordered" evidence="1">
    <location>
        <begin position="49"/>
        <end position="76"/>
    </location>
</feature>
<accession>A0A515EQV6</accession>
<dbReference type="Proteomes" id="UP000317365">
    <property type="component" value="Chromosome"/>
</dbReference>
<dbReference type="AlphaFoldDB" id="A0A515EQV6"/>
<evidence type="ECO:0000313" key="3">
    <source>
        <dbReference type="Proteomes" id="UP000317365"/>
    </source>
</evidence>
<evidence type="ECO:0000313" key="2">
    <source>
        <dbReference type="EMBL" id="QDL55043.1"/>
    </source>
</evidence>
<evidence type="ECO:0000256" key="1">
    <source>
        <dbReference type="SAM" id="MobiDB-lite"/>
    </source>
</evidence>
<proteinExistence type="predicted"/>
<dbReference type="EMBL" id="CP036282">
    <property type="protein sequence ID" value="QDL55043.1"/>
    <property type="molecule type" value="Genomic_DNA"/>
</dbReference>